<keyword evidence="2" id="KW-1185">Reference proteome</keyword>
<name>U2YMP6_9SPHN</name>
<evidence type="ECO:0000313" key="1">
    <source>
        <dbReference type="EMBL" id="GAD49767.1"/>
    </source>
</evidence>
<gene>
    <name evidence="1" type="ORF">NT2_06_02070</name>
</gene>
<evidence type="ECO:0008006" key="3">
    <source>
        <dbReference type="Google" id="ProtNLM"/>
    </source>
</evidence>
<dbReference type="AlphaFoldDB" id="U2YMP6"/>
<accession>U2YMP6</accession>
<dbReference type="EMBL" id="BASZ01000006">
    <property type="protein sequence ID" value="GAD49767.1"/>
    <property type="molecule type" value="Genomic_DNA"/>
</dbReference>
<organism evidence="1 2">
    <name type="scientific">Caenibius tardaugens NBRC 16725</name>
    <dbReference type="NCBI Taxonomy" id="1219035"/>
    <lineage>
        <taxon>Bacteria</taxon>
        <taxon>Pseudomonadati</taxon>
        <taxon>Pseudomonadota</taxon>
        <taxon>Alphaproteobacteria</taxon>
        <taxon>Sphingomonadales</taxon>
        <taxon>Erythrobacteraceae</taxon>
        <taxon>Caenibius</taxon>
    </lineage>
</organism>
<dbReference type="Proteomes" id="UP000016568">
    <property type="component" value="Unassembled WGS sequence"/>
</dbReference>
<protein>
    <recommendedName>
        <fullName evidence="3">ATP-binding protein</fullName>
    </recommendedName>
</protein>
<dbReference type="SUPFAM" id="SSF55874">
    <property type="entry name" value="ATPase domain of HSP90 chaperone/DNA topoisomerase II/histidine kinase"/>
    <property type="match status" value="1"/>
</dbReference>
<dbReference type="eggNOG" id="COG0323">
    <property type="taxonomic scope" value="Bacteria"/>
</dbReference>
<evidence type="ECO:0000313" key="2">
    <source>
        <dbReference type="Proteomes" id="UP000016568"/>
    </source>
</evidence>
<reference evidence="1 2" key="1">
    <citation type="submission" date="2013-09" db="EMBL/GenBank/DDBJ databases">
        <title>Whole genome shotgun sequence of Novosphingobium tardaugens NBRC 16725.</title>
        <authorList>
            <person name="Isaki S."/>
            <person name="Hosoyama A."/>
            <person name="Tsuchikane K."/>
            <person name="Katsumata H."/>
            <person name="Ando Y."/>
            <person name="Yamazaki S."/>
            <person name="Fujita N."/>
        </authorList>
    </citation>
    <scope>NUCLEOTIDE SEQUENCE [LARGE SCALE GENOMIC DNA]</scope>
    <source>
        <strain evidence="1 2">NBRC 16725</strain>
    </source>
</reference>
<proteinExistence type="predicted"/>
<dbReference type="Gene3D" id="3.30.565.10">
    <property type="entry name" value="Histidine kinase-like ATPase, C-terminal domain"/>
    <property type="match status" value="1"/>
</dbReference>
<sequence>MWRCGIGCIAIAESLMSLPATIHTSVGQSLIGKVSRLFNNSVTDVLNELLQNARRADASRIEIDVVDDDGRSILVVRDDGSGVADPAKLVTLGDSGWNEATQHREDPAGMGVFSVAGRPVEIRSRARGTDNGWRVVIAPEAWESGAPLAIESWAVDAGTELRIGMPDAWGKDLAAAAVNAARHYPLPVLFKGEELKRSDFLAGAVRVEDWEGCRIGVFLERGHIPSSYPRINFHGLTVCCPMPSVSEVETSECWHVRVDIIDAPALQLVLPARKEMVQNAALDHLREAAERAIFRAIAHHGRHRLAHAQWLRARELGIDLSEAEPWLPAWIPRTADGNSLAVGERVVDRPMILFPDAEPPIEQCAARVLRSGEILGGALVREVSAFAGYRWYDLVPRISALSFRIEAEGEIHRYEEGLALPDTMQSGTVAAIMLDVFISPSGTPDESASSRSFPADVLIAPDDGWSADLDETLILLAPGCSVDPNDLADLLEASCFCASDDVDNDSWQTQQRYFLVQARQIANTLLRGEDAAILERIRDIVHEEIRWLIPAGRRVSMVAGDGQIDLAFVDEAAAPSD</sequence>
<comment type="caution">
    <text evidence="1">The sequence shown here is derived from an EMBL/GenBank/DDBJ whole genome shotgun (WGS) entry which is preliminary data.</text>
</comment>
<dbReference type="InterPro" id="IPR036890">
    <property type="entry name" value="HATPase_C_sf"/>
</dbReference>